<evidence type="ECO:0000256" key="1">
    <source>
        <dbReference type="SAM" id="Phobius"/>
    </source>
</evidence>
<feature type="transmembrane region" description="Helical" evidence="1">
    <location>
        <begin position="6"/>
        <end position="31"/>
    </location>
</feature>
<feature type="transmembrane region" description="Helical" evidence="1">
    <location>
        <begin position="71"/>
        <end position="90"/>
    </location>
</feature>
<keyword evidence="3" id="KW-1185">Reference proteome</keyword>
<name>A0ABT8JXP4_9MICC</name>
<reference evidence="2" key="1">
    <citation type="submission" date="2023-06" db="EMBL/GenBank/DDBJ databases">
        <title>MT1 and MT2 Draft Genomes of Novel Species.</title>
        <authorList>
            <person name="Venkateswaran K."/>
        </authorList>
    </citation>
    <scope>NUCLEOTIDE SEQUENCE</scope>
    <source>
        <strain evidence="2">IIF3SC-B10</strain>
    </source>
</reference>
<evidence type="ECO:0000313" key="2">
    <source>
        <dbReference type="EMBL" id="MDN4609583.1"/>
    </source>
</evidence>
<keyword evidence="1" id="KW-0472">Membrane</keyword>
<proteinExistence type="predicted"/>
<dbReference type="EMBL" id="JAROCG010000001">
    <property type="protein sequence ID" value="MDN4609583.1"/>
    <property type="molecule type" value="Genomic_DNA"/>
</dbReference>
<gene>
    <name evidence="2" type="ORF">P5G52_01760</name>
</gene>
<organism evidence="2 3">
    <name type="scientific">Arthrobacter burdickii</name>
    <dbReference type="NCBI Taxonomy" id="3035920"/>
    <lineage>
        <taxon>Bacteria</taxon>
        <taxon>Bacillati</taxon>
        <taxon>Actinomycetota</taxon>
        <taxon>Actinomycetes</taxon>
        <taxon>Micrococcales</taxon>
        <taxon>Micrococcaceae</taxon>
        <taxon>Arthrobacter</taxon>
    </lineage>
</organism>
<comment type="caution">
    <text evidence="2">The sequence shown here is derived from an EMBL/GenBank/DDBJ whole genome shotgun (WGS) entry which is preliminary data.</text>
</comment>
<protein>
    <submittedName>
        <fullName evidence="2">Uncharacterized protein</fullName>
    </submittedName>
</protein>
<feature type="transmembrane region" description="Helical" evidence="1">
    <location>
        <begin position="43"/>
        <end position="65"/>
    </location>
</feature>
<accession>A0ABT8JXP4</accession>
<keyword evidence="1" id="KW-1133">Transmembrane helix</keyword>
<sequence>MIVFIGVGLLAVAVIPFLVIPVIVAGSWVLAAKLRTTNPSFSLAWLSACVTASLLAAAVGASILLAPQAAVSVLLLLGFIVHAVTVILFGKAWSQGSDHPTAAWVASVSFGLVGLLGVVLMVTFGRGIALADAGQSSWVIDTLLLLSVIGIPASLLTGLIALVRMRTHRTPSLTR</sequence>
<dbReference type="Proteomes" id="UP001174209">
    <property type="component" value="Unassembled WGS sequence"/>
</dbReference>
<evidence type="ECO:0000313" key="3">
    <source>
        <dbReference type="Proteomes" id="UP001174209"/>
    </source>
</evidence>
<dbReference type="RefSeq" id="WP_301224267.1">
    <property type="nucleotide sequence ID" value="NZ_JAROCG010000001.1"/>
</dbReference>
<feature type="transmembrane region" description="Helical" evidence="1">
    <location>
        <begin position="102"/>
        <end position="124"/>
    </location>
</feature>
<keyword evidence="1" id="KW-0812">Transmembrane</keyword>
<feature type="transmembrane region" description="Helical" evidence="1">
    <location>
        <begin position="144"/>
        <end position="163"/>
    </location>
</feature>